<reference evidence="2 3" key="1">
    <citation type="journal article" date="2024" name="Int. J. Syst. Evol. Microbiol.">
        <title>Clostridium omnivorum sp. nov., isolated from anoxic soil under the treatment of reductive soil disinfestation.</title>
        <authorList>
            <person name="Ueki A."/>
            <person name="Tonouchi A."/>
            <person name="Kaku N."/>
            <person name="Honma S."/>
            <person name="Ueki K."/>
        </authorList>
    </citation>
    <scope>NUCLEOTIDE SEQUENCE [LARGE SCALE GENOMIC DNA]</scope>
    <source>
        <strain evidence="2 3">E14</strain>
    </source>
</reference>
<comment type="caution">
    <text evidence="2">The sequence shown here is derived from an EMBL/GenBank/DDBJ whole genome shotgun (WGS) entry which is preliminary data.</text>
</comment>
<dbReference type="Proteomes" id="UP001208567">
    <property type="component" value="Unassembled WGS sequence"/>
</dbReference>
<proteinExistence type="predicted"/>
<dbReference type="RefSeq" id="WP_264847942.1">
    <property type="nucleotide sequence ID" value="NZ_BRXR01000001.1"/>
</dbReference>
<gene>
    <name evidence="2" type="ORF">bsdE14_00860</name>
</gene>
<keyword evidence="3" id="KW-1185">Reference proteome</keyword>
<dbReference type="Gene3D" id="3.40.50.2000">
    <property type="entry name" value="Glycogen Phosphorylase B"/>
    <property type="match status" value="1"/>
</dbReference>
<keyword evidence="1" id="KW-0175">Coiled coil</keyword>
<evidence type="ECO:0000256" key="1">
    <source>
        <dbReference type="SAM" id="Coils"/>
    </source>
</evidence>
<organism evidence="2 3">
    <name type="scientific">Clostridium omnivorum</name>
    <dbReference type="NCBI Taxonomy" id="1604902"/>
    <lineage>
        <taxon>Bacteria</taxon>
        <taxon>Bacillati</taxon>
        <taxon>Bacillota</taxon>
        <taxon>Clostridia</taxon>
        <taxon>Eubacteriales</taxon>
        <taxon>Clostridiaceae</taxon>
        <taxon>Clostridium</taxon>
    </lineage>
</organism>
<dbReference type="SUPFAM" id="SSF53756">
    <property type="entry name" value="UDP-Glycosyltransferase/glycogen phosphorylase"/>
    <property type="match status" value="1"/>
</dbReference>
<evidence type="ECO:0008006" key="4">
    <source>
        <dbReference type="Google" id="ProtNLM"/>
    </source>
</evidence>
<evidence type="ECO:0000313" key="2">
    <source>
        <dbReference type="EMBL" id="GLC28676.1"/>
    </source>
</evidence>
<protein>
    <recommendedName>
        <fullName evidence="4">Glycosyltransferase family 1 protein</fullName>
    </recommendedName>
</protein>
<dbReference type="EMBL" id="BRXR01000001">
    <property type="protein sequence ID" value="GLC28676.1"/>
    <property type="molecule type" value="Genomic_DNA"/>
</dbReference>
<name>A0ABQ5N0E6_9CLOT</name>
<sequence>MNNKNIICFATLHTFSNKERQHHIMEYFSENNNKIIWINPVGNINHKFSDMIRKVVSRFKGRKEFKEEKNVQLENENLKSEDIFIIPIHKYRFFRVINSILVKHQIRKLEKKYFDKSADLLWTYYPSDVINDFMIYHKKYSNSKIVYDNVQRLRGVSGLPYYVLEFEKELSNVSDYIFCDSITIMNDFMNDGINKIARIPQGVNLADFELTNKEKDSKRYKEISNEFKEFKSKIVGYIGGIHHSIDLELIKYLALENPNFSFALVGKVDIDVNVLKDIGNVKLFGYRNYEDLKYYINFFDVCIIPYKVNEFTRGVYPTKMLEYVASRKKIVSVDLPDIHDFDDYIYICKSYDEFSKAIASESNKEISDTVVSKNSWEQRFKTIDEKLGEIFNEN</sequence>
<feature type="coiled-coil region" evidence="1">
    <location>
        <begin position="56"/>
        <end position="83"/>
    </location>
</feature>
<accession>A0ABQ5N0E6</accession>
<evidence type="ECO:0000313" key="3">
    <source>
        <dbReference type="Proteomes" id="UP001208567"/>
    </source>
</evidence>